<dbReference type="GO" id="GO:0051213">
    <property type="term" value="F:dioxygenase activity"/>
    <property type="evidence" value="ECO:0007669"/>
    <property type="project" value="UniProtKB-KW"/>
</dbReference>
<reference evidence="3" key="1">
    <citation type="submission" date="2016-10" db="EMBL/GenBank/DDBJ databases">
        <authorList>
            <person name="Varghese N."/>
            <person name="Submissions S."/>
        </authorList>
    </citation>
    <scope>NUCLEOTIDE SEQUENCE [LARGE SCALE GENOMIC DNA]</scope>
    <source>
        <strain evidence="3">DSM 44208</strain>
    </source>
</reference>
<dbReference type="Pfam" id="PF13669">
    <property type="entry name" value="Glyoxalase_4"/>
    <property type="match status" value="1"/>
</dbReference>
<dbReference type="RefSeq" id="WP_169063852.1">
    <property type="nucleotide sequence ID" value="NZ_FOWQ01000002.1"/>
</dbReference>
<organism evidence="2 3">
    <name type="scientific">Geodermatophilus dictyosporus</name>
    <dbReference type="NCBI Taxonomy" id="1523247"/>
    <lineage>
        <taxon>Bacteria</taxon>
        <taxon>Bacillati</taxon>
        <taxon>Actinomycetota</taxon>
        <taxon>Actinomycetes</taxon>
        <taxon>Geodermatophilales</taxon>
        <taxon>Geodermatophilaceae</taxon>
        <taxon>Geodermatophilus</taxon>
    </lineage>
</organism>
<dbReference type="EMBL" id="FOWQ01000002">
    <property type="protein sequence ID" value="SFO86620.1"/>
    <property type="molecule type" value="Genomic_DNA"/>
</dbReference>
<dbReference type="Gene3D" id="3.10.180.10">
    <property type="entry name" value="2,3-Dihydroxybiphenyl 1,2-Dioxygenase, domain 1"/>
    <property type="match status" value="1"/>
</dbReference>
<protein>
    <submittedName>
        <fullName evidence="2">Catechol 2,3-dioxygenase</fullName>
    </submittedName>
</protein>
<keyword evidence="2" id="KW-0223">Dioxygenase</keyword>
<gene>
    <name evidence="2" type="ORF">SAMN05660464_1317</name>
</gene>
<sequence length="133" mass="14706">MTSRGLLHHVELWVPDLARAERSWGWLLPALGAAPYRSWEHGRSWRLGGVYVVVEQSPALAAGTHERLRPGLNHLAFWAGDAAALDALVAEAPVHGWRLLFADRHPFAGGPQHRAAYLEDADGYEVELVADRT</sequence>
<proteinExistence type="predicted"/>
<name>A0A1I5KNG1_9ACTN</name>
<dbReference type="AlphaFoldDB" id="A0A1I5KNG1"/>
<evidence type="ECO:0000313" key="2">
    <source>
        <dbReference type="EMBL" id="SFO86620.1"/>
    </source>
</evidence>
<dbReference type="InterPro" id="IPR029068">
    <property type="entry name" value="Glyas_Bleomycin-R_OHBP_Dase"/>
</dbReference>
<accession>A0A1I5KNG1</accession>
<dbReference type="PROSITE" id="PS51819">
    <property type="entry name" value="VOC"/>
    <property type="match status" value="1"/>
</dbReference>
<evidence type="ECO:0000313" key="3">
    <source>
        <dbReference type="Proteomes" id="UP000198857"/>
    </source>
</evidence>
<keyword evidence="2" id="KW-0560">Oxidoreductase</keyword>
<dbReference type="InterPro" id="IPR037523">
    <property type="entry name" value="VOC_core"/>
</dbReference>
<dbReference type="Proteomes" id="UP000198857">
    <property type="component" value="Unassembled WGS sequence"/>
</dbReference>
<keyword evidence="3" id="KW-1185">Reference proteome</keyword>
<feature type="domain" description="VOC" evidence="1">
    <location>
        <begin position="6"/>
        <end position="131"/>
    </location>
</feature>
<dbReference type="STRING" id="1523247.SAMN05660464_1317"/>
<evidence type="ECO:0000259" key="1">
    <source>
        <dbReference type="PROSITE" id="PS51819"/>
    </source>
</evidence>
<dbReference type="SUPFAM" id="SSF54593">
    <property type="entry name" value="Glyoxalase/Bleomycin resistance protein/Dihydroxybiphenyl dioxygenase"/>
    <property type="match status" value="1"/>
</dbReference>